<sequence>MNQVISQGESLMNKQQTFKDIIDLMTHDYAGYQDIQVDADPYLSKVDEDMSSIDFHNLVEDYLRDFNDGHVSSTSDDALNHSLGFSARRDGDSLYVADIVDETRLQLGDEITHLDDETVAEVGAKYAEQLDNVTYRQHWDWLLKRATTITLANEQKIELKRYNRSYIPEHSFKKISDNTGYIKLTDFYNPKDMNKLLNEQNEALSNLDYLIVDVRKNLGGERLSYWNLLNYFVDKTEPLIDHYPKDFGYKIRWTQRNKINRLSELERSKNSRHSVILNQVYQEALYQWQDEKHASQYEGMDSAEIKHQLQPEGHLKHIYVLSDSRTGSAGEDFVIVAKSFEKVTVVGRNTRGTIDYEHMAPQHYDDFRVWYPTTRSKLIDSGMRLDGVGTEPDVKIRWKHEFLDNDGDLVWIKNNIEKQNK</sequence>
<protein>
    <recommendedName>
        <fullName evidence="1">Tail specific protease domain-containing protein</fullName>
    </recommendedName>
</protein>
<dbReference type="AlphaFoldDB" id="A0A3P2RDD0"/>
<dbReference type="Proteomes" id="UP000275836">
    <property type="component" value="Unassembled WGS sequence"/>
</dbReference>
<dbReference type="InterPro" id="IPR029045">
    <property type="entry name" value="ClpP/crotonase-like_dom_sf"/>
</dbReference>
<dbReference type="PANTHER" id="PTHR32060">
    <property type="entry name" value="TAIL-SPECIFIC PROTEASE"/>
    <property type="match status" value="1"/>
</dbReference>
<dbReference type="SMART" id="SM00245">
    <property type="entry name" value="TSPc"/>
    <property type="match status" value="1"/>
</dbReference>
<dbReference type="EMBL" id="RHGY01000001">
    <property type="protein sequence ID" value="RRG18653.1"/>
    <property type="molecule type" value="Genomic_DNA"/>
</dbReference>
<dbReference type="Pfam" id="PF03572">
    <property type="entry name" value="Peptidase_S41"/>
    <property type="match status" value="1"/>
</dbReference>
<accession>A0A3P2RDD0</accession>
<reference evidence="2 3" key="1">
    <citation type="submission" date="2018-10" db="EMBL/GenBank/DDBJ databases">
        <title>Draft genome sequence of Weissella viridescens UCO-SMC3.</title>
        <authorList>
            <person name="Garcia-Cancino A."/>
            <person name="Espinoza-Monje M."/>
            <person name="Albarracin L."/>
            <person name="Garcia-Castillo V."/>
            <person name="Campos-Martin J."/>
            <person name="Nakano Y."/>
            <person name="Guitierrez-Zamorano C."/>
            <person name="Ikeda-Ohtsubo W."/>
            <person name="Morita H."/>
            <person name="Kitazawa H."/>
            <person name="Villena J."/>
        </authorList>
    </citation>
    <scope>NUCLEOTIDE SEQUENCE [LARGE SCALE GENOMIC DNA]</scope>
    <source>
        <strain evidence="2 3">UCO-SMC3</strain>
    </source>
</reference>
<dbReference type="OrthoDB" id="2327485at2"/>
<evidence type="ECO:0000313" key="3">
    <source>
        <dbReference type="Proteomes" id="UP000275836"/>
    </source>
</evidence>
<dbReference type="GO" id="GO:0008236">
    <property type="term" value="F:serine-type peptidase activity"/>
    <property type="evidence" value="ECO:0007669"/>
    <property type="project" value="InterPro"/>
</dbReference>
<dbReference type="RefSeq" id="WP_124942596.1">
    <property type="nucleotide sequence ID" value="NZ_RHGY01000001.1"/>
</dbReference>
<dbReference type="GO" id="GO:0004175">
    <property type="term" value="F:endopeptidase activity"/>
    <property type="evidence" value="ECO:0007669"/>
    <property type="project" value="TreeGrafter"/>
</dbReference>
<comment type="caution">
    <text evidence="2">The sequence shown here is derived from an EMBL/GenBank/DDBJ whole genome shotgun (WGS) entry which is preliminary data.</text>
</comment>
<dbReference type="GO" id="GO:0030288">
    <property type="term" value="C:outer membrane-bounded periplasmic space"/>
    <property type="evidence" value="ECO:0007669"/>
    <property type="project" value="TreeGrafter"/>
</dbReference>
<organism evidence="2 3">
    <name type="scientific">Weissella viridescens</name>
    <name type="common">Lactobacillus viridescens</name>
    <dbReference type="NCBI Taxonomy" id="1629"/>
    <lineage>
        <taxon>Bacteria</taxon>
        <taxon>Bacillati</taxon>
        <taxon>Bacillota</taxon>
        <taxon>Bacilli</taxon>
        <taxon>Lactobacillales</taxon>
        <taxon>Lactobacillaceae</taxon>
        <taxon>Weissella</taxon>
    </lineage>
</organism>
<gene>
    <name evidence="2" type="ORF">D3P96_01315</name>
</gene>
<feature type="domain" description="Tail specific protease" evidence="1">
    <location>
        <begin position="152"/>
        <end position="397"/>
    </location>
</feature>
<evidence type="ECO:0000259" key="1">
    <source>
        <dbReference type="SMART" id="SM00245"/>
    </source>
</evidence>
<proteinExistence type="predicted"/>
<dbReference type="Gene3D" id="3.90.226.10">
    <property type="entry name" value="2-enoyl-CoA Hydratase, Chain A, domain 1"/>
    <property type="match status" value="1"/>
</dbReference>
<dbReference type="GO" id="GO:0007165">
    <property type="term" value="P:signal transduction"/>
    <property type="evidence" value="ECO:0007669"/>
    <property type="project" value="TreeGrafter"/>
</dbReference>
<dbReference type="GO" id="GO:0006508">
    <property type="term" value="P:proteolysis"/>
    <property type="evidence" value="ECO:0007669"/>
    <property type="project" value="InterPro"/>
</dbReference>
<dbReference type="InterPro" id="IPR005151">
    <property type="entry name" value="Tail-specific_protease"/>
</dbReference>
<dbReference type="PANTHER" id="PTHR32060:SF30">
    <property type="entry name" value="CARBOXY-TERMINAL PROCESSING PROTEASE CTPA"/>
    <property type="match status" value="1"/>
</dbReference>
<name>A0A3P2RDD0_WEIVI</name>
<evidence type="ECO:0000313" key="2">
    <source>
        <dbReference type="EMBL" id="RRG18653.1"/>
    </source>
</evidence>
<dbReference type="SUPFAM" id="SSF52096">
    <property type="entry name" value="ClpP/crotonase"/>
    <property type="match status" value="1"/>
</dbReference>